<name>A0ACC2P258_9HYME</name>
<accession>A0ACC2P258</accession>
<evidence type="ECO:0000313" key="2">
    <source>
        <dbReference type="Proteomes" id="UP001239111"/>
    </source>
</evidence>
<organism evidence="1 2">
    <name type="scientific">Eretmocerus hayati</name>
    <dbReference type="NCBI Taxonomy" id="131215"/>
    <lineage>
        <taxon>Eukaryota</taxon>
        <taxon>Metazoa</taxon>
        <taxon>Ecdysozoa</taxon>
        <taxon>Arthropoda</taxon>
        <taxon>Hexapoda</taxon>
        <taxon>Insecta</taxon>
        <taxon>Pterygota</taxon>
        <taxon>Neoptera</taxon>
        <taxon>Endopterygota</taxon>
        <taxon>Hymenoptera</taxon>
        <taxon>Apocrita</taxon>
        <taxon>Proctotrupomorpha</taxon>
        <taxon>Chalcidoidea</taxon>
        <taxon>Aphelinidae</taxon>
        <taxon>Aphelininae</taxon>
        <taxon>Eretmocerus</taxon>
    </lineage>
</organism>
<comment type="caution">
    <text evidence="1">The sequence shown here is derived from an EMBL/GenBank/DDBJ whole genome shotgun (WGS) entry which is preliminary data.</text>
</comment>
<protein>
    <submittedName>
        <fullName evidence="1">Uncharacterized protein</fullName>
    </submittedName>
</protein>
<dbReference type="EMBL" id="CM056742">
    <property type="protein sequence ID" value="KAJ8677384.1"/>
    <property type="molecule type" value="Genomic_DNA"/>
</dbReference>
<proteinExistence type="predicted"/>
<keyword evidence="2" id="KW-1185">Reference proteome</keyword>
<gene>
    <name evidence="1" type="ORF">QAD02_013171</name>
</gene>
<dbReference type="Proteomes" id="UP001239111">
    <property type="component" value="Chromosome 2"/>
</dbReference>
<reference evidence="1" key="1">
    <citation type="submission" date="2023-04" db="EMBL/GenBank/DDBJ databases">
        <title>A chromosome-level genome assembly of the parasitoid wasp Eretmocerus hayati.</title>
        <authorList>
            <person name="Zhong Y."/>
            <person name="Liu S."/>
            <person name="Liu Y."/>
        </authorList>
    </citation>
    <scope>NUCLEOTIDE SEQUENCE</scope>
    <source>
        <strain evidence="1">ZJU_SS_LIU_2023</strain>
    </source>
</reference>
<sequence>MATHKMCFKCLISQKKCNDILYESENCYVPKWQQINPRGSEKNNSQQQEGKNNEDEQRTNLVICYISQTMTEGDLHGMSVTTWVQLNHAKLVTAEGNGIVNNYRRPEDANNAIITLHKLRIRNEEADTVLWL</sequence>
<evidence type="ECO:0000313" key="1">
    <source>
        <dbReference type="EMBL" id="KAJ8677384.1"/>
    </source>
</evidence>